<dbReference type="GO" id="GO:0007165">
    <property type="term" value="P:signal transduction"/>
    <property type="evidence" value="ECO:0007669"/>
    <property type="project" value="InterPro"/>
</dbReference>
<dbReference type="GO" id="GO:0016020">
    <property type="term" value="C:membrane"/>
    <property type="evidence" value="ECO:0007669"/>
    <property type="project" value="InterPro"/>
</dbReference>
<dbReference type="CDD" id="cd01948">
    <property type="entry name" value="EAL"/>
    <property type="match status" value="1"/>
</dbReference>
<dbReference type="InterPro" id="IPR001633">
    <property type="entry name" value="EAL_dom"/>
</dbReference>
<dbReference type="CDD" id="cd01949">
    <property type="entry name" value="GGDEF"/>
    <property type="match status" value="1"/>
</dbReference>
<dbReference type="PROSITE" id="PS50887">
    <property type="entry name" value="GGDEF"/>
    <property type="match status" value="1"/>
</dbReference>
<dbReference type="Pfam" id="PF00990">
    <property type="entry name" value="GGDEF"/>
    <property type="match status" value="1"/>
</dbReference>
<dbReference type="PANTHER" id="PTHR44757:SF2">
    <property type="entry name" value="BIOFILM ARCHITECTURE MAINTENANCE PROTEIN MBAA"/>
    <property type="match status" value="1"/>
</dbReference>
<dbReference type="PANTHER" id="PTHR44757">
    <property type="entry name" value="DIGUANYLATE CYCLASE DGCP"/>
    <property type="match status" value="1"/>
</dbReference>
<evidence type="ECO:0000313" key="7">
    <source>
        <dbReference type="Proteomes" id="UP001152467"/>
    </source>
</evidence>
<sequence length="812" mass="92072">MKALYSINIKLWLSIMATLIFLICSVVIASYTYRAQLNVLIDSSRSALNRELPALAVELEQEIANKHIENAQFAIKTKMASIYYLNILVIDHQGNIIIAPSANLVGLHYQALGLPISDEITVNLQKTKQALIKYNDTQYAFDSYYPLRFEGNNISLLYARYTLQSDVQNLIDLTLGKSSLIALSLFFVLLFVATFVYWFIHKPINHLTFVGKKLQALELDCRANMQGTGELKMLADSFNAMADSLQEKIASQKAAEQYALSKHSLLESIFKALPDVFILIDDTGEVLEFHSGNNNAFFIEKTRLVGNNINELLPNSSSKSFQQAISDTKTSKQLMYIEYPLEIDNQAKFFEARLSPIPFTENIVIVVRDITQRKRQEEMIFHHAFFDTLTNLPNRFLVIERLTQQIKEATRSKAHIAVMFIDLDDFKKVNDSLGHEIGDKLLIASAKRLQDTLRLEDTVARLGGDEFVILLGNLNDPHDAQPIAANIVRQFRTPLRIDQREFCISLSLGVALYPHDGDTPSELLRKADSAMYNSKQQGRNTYSFFTEKMSQDLTRRLLLEEHLRHALRLGELEVYYQPQFNIETNELIGAEALLRWHNSALGSVSPEEFIPLAENNGEIVEIGKFVLKTAIEQATEWFNKLDKPFKIAVNLSPRQFKDRNLISDIKRYIAQVDMPASLLELEITEGVLLSGEDSVRKALKNLHQLGLIIAMDDFGTGYSSLNYLRQYPFDILKIDQSFISDLSNKAEASELVNSIITMSHSLGLKVIAEGIETLSQLKILEHYRCDIGQGFLLGKPMPSKDFEHWVGLTDIK</sequence>
<keyword evidence="2" id="KW-0812">Transmembrane</keyword>
<dbReference type="AlphaFoldDB" id="A0A9W4QVG8"/>
<dbReference type="SMART" id="SM00052">
    <property type="entry name" value="EAL"/>
    <property type="match status" value="1"/>
</dbReference>
<dbReference type="FunFam" id="3.30.70.270:FF:000001">
    <property type="entry name" value="Diguanylate cyclase domain protein"/>
    <property type="match status" value="1"/>
</dbReference>
<dbReference type="EMBL" id="CAMAPC010000004">
    <property type="protein sequence ID" value="CAH9054854.1"/>
    <property type="molecule type" value="Genomic_DNA"/>
</dbReference>
<dbReference type="PROSITE" id="PS50883">
    <property type="entry name" value="EAL"/>
    <property type="match status" value="1"/>
</dbReference>
<dbReference type="PROSITE" id="PS50885">
    <property type="entry name" value="HAMP"/>
    <property type="match status" value="1"/>
</dbReference>
<dbReference type="Gene3D" id="3.30.70.270">
    <property type="match status" value="1"/>
</dbReference>
<dbReference type="GO" id="GO:0003824">
    <property type="term" value="F:catalytic activity"/>
    <property type="evidence" value="ECO:0007669"/>
    <property type="project" value="UniProtKB-ARBA"/>
</dbReference>
<dbReference type="CDD" id="cd00130">
    <property type="entry name" value="PAS"/>
    <property type="match status" value="1"/>
</dbReference>
<keyword evidence="2" id="KW-1133">Transmembrane helix</keyword>
<dbReference type="InterPro" id="IPR043128">
    <property type="entry name" value="Rev_trsase/Diguanyl_cyclase"/>
</dbReference>
<keyword evidence="2" id="KW-0472">Membrane</keyword>
<evidence type="ECO:0000259" key="4">
    <source>
        <dbReference type="PROSITE" id="PS50885"/>
    </source>
</evidence>
<dbReference type="InterPro" id="IPR052155">
    <property type="entry name" value="Biofilm_reg_signaling"/>
</dbReference>
<evidence type="ECO:0000259" key="5">
    <source>
        <dbReference type="PROSITE" id="PS50887"/>
    </source>
</evidence>
<dbReference type="Gene3D" id="3.30.450.20">
    <property type="entry name" value="PAS domain"/>
    <property type="match status" value="1"/>
</dbReference>
<feature type="domain" description="GGDEF" evidence="5">
    <location>
        <begin position="414"/>
        <end position="547"/>
    </location>
</feature>
<dbReference type="Gene3D" id="6.10.340.10">
    <property type="match status" value="1"/>
</dbReference>
<dbReference type="NCBIfam" id="TIGR00229">
    <property type="entry name" value="sensory_box"/>
    <property type="match status" value="1"/>
</dbReference>
<dbReference type="Proteomes" id="UP001152467">
    <property type="component" value="Unassembled WGS sequence"/>
</dbReference>
<dbReference type="SUPFAM" id="SSF55073">
    <property type="entry name" value="Nucleotide cyclase"/>
    <property type="match status" value="1"/>
</dbReference>
<dbReference type="InterPro" id="IPR035965">
    <property type="entry name" value="PAS-like_dom_sf"/>
</dbReference>
<reference evidence="6" key="1">
    <citation type="submission" date="2022-07" db="EMBL/GenBank/DDBJ databases">
        <authorList>
            <person name="Criscuolo A."/>
        </authorList>
    </citation>
    <scope>NUCLEOTIDE SEQUENCE</scope>
    <source>
        <strain evidence="6">CIP111854</strain>
    </source>
</reference>
<dbReference type="SUPFAM" id="SSF141868">
    <property type="entry name" value="EAL domain-like"/>
    <property type="match status" value="1"/>
</dbReference>
<dbReference type="InterPro" id="IPR003660">
    <property type="entry name" value="HAMP_dom"/>
</dbReference>
<dbReference type="Pfam" id="PF00672">
    <property type="entry name" value="HAMP"/>
    <property type="match status" value="1"/>
</dbReference>
<dbReference type="Gene3D" id="3.20.20.450">
    <property type="entry name" value="EAL domain"/>
    <property type="match status" value="1"/>
</dbReference>
<protein>
    <submittedName>
        <fullName evidence="6">Uncharacterized protein</fullName>
    </submittedName>
</protein>
<evidence type="ECO:0000256" key="2">
    <source>
        <dbReference type="SAM" id="Phobius"/>
    </source>
</evidence>
<dbReference type="InterPro" id="IPR000160">
    <property type="entry name" value="GGDEF_dom"/>
</dbReference>
<comment type="cofactor">
    <cofactor evidence="1">
        <name>Mg(2+)</name>
        <dbReference type="ChEBI" id="CHEBI:18420"/>
    </cofactor>
</comment>
<evidence type="ECO:0000256" key="1">
    <source>
        <dbReference type="ARBA" id="ARBA00001946"/>
    </source>
</evidence>
<dbReference type="InterPro" id="IPR035919">
    <property type="entry name" value="EAL_sf"/>
</dbReference>
<dbReference type="SUPFAM" id="SSF158472">
    <property type="entry name" value="HAMP domain-like"/>
    <property type="match status" value="1"/>
</dbReference>
<gene>
    <name evidence="6" type="ORF">PSECIP111854_01459</name>
</gene>
<dbReference type="CDD" id="cd06225">
    <property type="entry name" value="HAMP"/>
    <property type="match status" value="1"/>
</dbReference>
<evidence type="ECO:0000259" key="3">
    <source>
        <dbReference type="PROSITE" id="PS50883"/>
    </source>
</evidence>
<name>A0A9W4QVG8_9GAMM</name>
<keyword evidence="7" id="KW-1185">Reference proteome</keyword>
<comment type="caution">
    <text evidence="6">The sequence shown here is derived from an EMBL/GenBank/DDBJ whole genome shotgun (WGS) entry which is preliminary data.</text>
</comment>
<dbReference type="SMART" id="SM00267">
    <property type="entry name" value="GGDEF"/>
    <property type="match status" value="1"/>
</dbReference>
<dbReference type="InterPro" id="IPR000014">
    <property type="entry name" value="PAS"/>
</dbReference>
<proteinExistence type="predicted"/>
<dbReference type="InterPro" id="IPR029787">
    <property type="entry name" value="Nucleotide_cyclase"/>
</dbReference>
<dbReference type="SUPFAM" id="SSF55785">
    <property type="entry name" value="PYP-like sensor domain (PAS domain)"/>
    <property type="match status" value="1"/>
</dbReference>
<organism evidence="6 7">
    <name type="scientific">Pseudoalteromonas holothuriae</name>
    <dbReference type="NCBI Taxonomy" id="2963714"/>
    <lineage>
        <taxon>Bacteria</taxon>
        <taxon>Pseudomonadati</taxon>
        <taxon>Pseudomonadota</taxon>
        <taxon>Gammaproteobacteria</taxon>
        <taxon>Alteromonadales</taxon>
        <taxon>Pseudoalteromonadaceae</taxon>
        <taxon>Pseudoalteromonas</taxon>
    </lineage>
</organism>
<accession>A0A9W4QVG8</accession>
<dbReference type="NCBIfam" id="TIGR00254">
    <property type="entry name" value="GGDEF"/>
    <property type="match status" value="1"/>
</dbReference>
<feature type="domain" description="HAMP" evidence="4">
    <location>
        <begin position="198"/>
        <end position="250"/>
    </location>
</feature>
<dbReference type="Pfam" id="PF00563">
    <property type="entry name" value="EAL"/>
    <property type="match status" value="1"/>
</dbReference>
<feature type="transmembrane region" description="Helical" evidence="2">
    <location>
        <begin position="12"/>
        <end position="33"/>
    </location>
</feature>
<feature type="domain" description="EAL" evidence="3">
    <location>
        <begin position="556"/>
        <end position="810"/>
    </location>
</feature>
<evidence type="ECO:0000313" key="6">
    <source>
        <dbReference type="EMBL" id="CAH9054854.1"/>
    </source>
</evidence>
<dbReference type="SMART" id="SM00304">
    <property type="entry name" value="HAMP"/>
    <property type="match status" value="1"/>
</dbReference>
<feature type="transmembrane region" description="Helical" evidence="2">
    <location>
        <begin position="180"/>
        <end position="200"/>
    </location>
</feature>